<dbReference type="Proteomes" id="UP001201812">
    <property type="component" value="Unassembled WGS sequence"/>
</dbReference>
<protein>
    <submittedName>
        <fullName evidence="1">Uncharacterized protein</fullName>
    </submittedName>
</protein>
<evidence type="ECO:0000313" key="2">
    <source>
        <dbReference type="Proteomes" id="UP001201812"/>
    </source>
</evidence>
<dbReference type="EMBL" id="JAKKPZ010000099">
    <property type="protein sequence ID" value="KAI1702402.1"/>
    <property type="molecule type" value="Genomic_DNA"/>
</dbReference>
<keyword evidence="2" id="KW-1185">Reference proteome</keyword>
<accession>A0AAD4MQS1</accession>
<gene>
    <name evidence="1" type="ORF">DdX_15495</name>
</gene>
<evidence type="ECO:0000313" key="1">
    <source>
        <dbReference type="EMBL" id="KAI1702402.1"/>
    </source>
</evidence>
<reference evidence="1" key="1">
    <citation type="submission" date="2022-01" db="EMBL/GenBank/DDBJ databases">
        <title>Genome Sequence Resource for Two Populations of Ditylenchus destructor, the Migratory Endoparasitic Phytonematode.</title>
        <authorList>
            <person name="Zhang H."/>
            <person name="Lin R."/>
            <person name="Xie B."/>
        </authorList>
    </citation>
    <scope>NUCLEOTIDE SEQUENCE</scope>
    <source>
        <strain evidence="1">BazhouSP</strain>
    </source>
</reference>
<dbReference type="AlphaFoldDB" id="A0AAD4MQS1"/>
<proteinExistence type="predicted"/>
<name>A0AAD4MQS1_9BILA</name>
<organism evidence="1 2">
    <name type="scientific">Ditylenchus destructor</name>
    <dbReference type="NCBI Taxonomy" id="166010"/>
    <lineage>
        <taxon>Eukaryota</taxon>
        <taxon>Metazoa</taxon>
        <taxon>Ecdysozoa</taxon>
        <taxon>Nematoda</taxon>
        <taxon>Chromadorea</taxon>
        <taxon>Rhabditida</taxon>
        <taxon>Tylenchina</taxon>
        <taxon>Tylenchomorpha</taxon>
        <taxon>Sphaerularioidea</taxon>
        <taxon>Anguinidae</taxon>
        <taxon>Anguininae</taxon>
        <taxon>Ditylenchus</taxon>
    </lineage>
</organism>
<sequence>MSTNKNFMFCPRAGHWIGLRQGPWLQDVHPGAGTWPNLCGTALRSIAPLRFGRFRLVLDELETGIEIQERTTRELRTPEGPGGLEIQERTFRTVSFSLQEEMASESAPSQMKMF</sequence>
<comment type="caution">
    <text evidence="1">The sequence shown here is derived from an EMBL/GenBank/DDBJ whole genome shotgun (WGS) entry which is preliminary data.</text>
</comment>